<dbReference type="CDD" id="cd01399">
    <property type="entry name" value="GlcN6P_deaminase"/>
    <property type="match status" value="1"/>
</dbReference>
<sequence length="267" mass="29978">MRLLILDDEKDVCHFAAKLVKKRINEYAPTEDRPFVLGLPTGGTPKKMYDRLVEFYQEGQLSFKHVITFNMDEYVGLPIEHPESYHSYMWQNLFKHVDIDPENVNILDGNAPDLQLECANYEAKMQQLGGVKLYIGGIGPDGHVAFNEPGSSLASLTRVKTLNMDTIRANARFFGDDISKVPTQALTVGVRTVMNAEEVLILVSGAHKAMALRMAVEEGINHMCTASAFQMHPNAIFICDDDSTLELRVKTVKYFKDLMKVHAKIAD</sequence>
<dbReference type="HAMAP" id="MF_01241">
    <property type="entry name" value="GlcN6P_deamin"/>
    <property type="match status" value="1"/>
</dbReference>
<evidence type="ECO:0000256" key="6">
    <source>
        <dbReference type="ARBA" id="ARBA00023277"/>
    </source>
</evidence>
<evidence type="ECO:0000256" key="3">
    <source>
        <dbReference type="ARBA" id="ARBA00005526"/>
    </source>
</evidence>
<dbReference type="InterPro" id="IPR037171">
    <property type="entry name" value="NagB/RpiA_transferase-like"/>
</dbReference>
<accession>A0AAJ7L8Q5</accession>
<comment type="similarity">
    <text evidence="3 8">Belongs to the glucosamine/galactosamine-6-phosphate isomerase family.</text>
</comment>
<evidence type="ECO:0000259" key="9">
    <source>
        <dbReference type="Pfam" id="PF01182"/>
    </source>
</evidence>
<dbReference type="KEGG" id="goe:100905803"/>
<dbReference type="CTD" id="33783"/>
<dbReference type="InterPro" id="IPR018321">
    <property type="entry name" value="Glucosamine6P_isomerase_CS"/>
</dbReference>
<organism evidence="10 11">
    <name type="scientific">Galendromus occidentalis</name>
    <name type="common">western predatory mite</name>
    <dbReference type="NCBI Taxonomy" id="34638"/>
    <lineage>
        <taxon>Eukaryota</taxon>
        <taxon>Metazoa</taxon>
        <taxon>Ecdysozoa</taxon>
        <taxon>Arthropoda</taxon>
        <taxon>Chelicerata</taxon>
        <taxon>Arachnida</taxon>
        <taxon>Acari</taxon>
        <taxon>Parasitiformes</taxon>
        <taxon>Mesostigmata</taxon>
        <taxon>Gamasina</taxon>
        <taxon>Phytoseioidea</taxon>
        <taxon>Phytoseiidae</taxon>
        <taxon>Typhlodrominae</taxon>
        <taxon>Galendromus</taxon>
    </lineage>
</organism>
<dbReference type="GO" id="GO:0006043">
    <property type="term" value="P:glucosamine catabolic process"/>
    <property type="evidence" value="ECO:0007669"/>
    <property type="project" value="TreeGrafter"/>
</dbReference>
<comment type="subcellular location">
    <subcellularLocation>
        <location evidence="8">Cytoplasm</location>
    </subcellularLocation>
</comment>
<evidence type="ECO:0000256" key="1">
    <source>
        <dbReference type="ARBA" id="ARBA00000644"/>
    </source>
</evidence>
<keyword evidence="5 8" id="KW-0378">Hydrolase</keyword>
<dbReference type="PANTHER" id="PTHR11280:SF5">
    <property type="entry name" value="GLUCOSAMINE-6-PHOSPHATE ISOMERASE"/>
    <property type="match status" value="1"/>
</dbReference>
<dbReference type="PROSITE" id="PS01161">
    <property type="entry name" value="GLC_GALNAC_ISOMERASE"/>
    <property type="match status" value="1"/>
</dbReference>
<reference evidence="11" key="1">
    <citation type="submission" date="2025-08" db="UniProtKB">
        <authorList>
            <consortium name="RefSeq"/>
        </authorList>
    </citation>
    <scope>IDENTIFICATION</scope>
</reference>
<name>A0AAJ7L8Q5_9ACAR</name>
<dbReference type="FunFam" id="3.40.50.1360:FF:000002">
    <property type="entry name" value="Glucosamine-6-phosphate deaminase"/>
    <property type="match status" value="1"/>
</dbReference>
<comment type="catalytic activity">
    <reaction evidence="1 8">
        <text>alpha-D-glucosamine 6-phosphate + H2O = beta-D-fructose 6-phosphate + NH4(+)</text>
        <dbReference type="Rhea" id="RHEA:12172"/>
        <dbReference type="ChEBI" id="CHEBI:15377"/>
        <dbReference type="ChEBI" id="CHEBI:28938"/>
        <dbReference type="ChEBI" id="CHEBI:57634"/>
        <dbReference type="ChEBI" id="CHEBI:75989"/>
        <dbReference type="EC" id="3.5.99.6"/>
    </reaction>
</comment>
<comment type="subunit">
    <text evidence="4 8">Homohexamer.</text>
</comment>
<dbReference type="EC" id="3.5.99.6" evidence="8"/>
<keyword evidence="8" id="KW-0963">Cytoplasm</keyword>
<dbReference type="AlphaFoldDB" id="A0AAJ7L8Q5"/>
<comment type="pathway">
    <text evidence="2">Nucleotide-sugar biosynthesis; UDP-N-acetyl-alpha-D-glucosamine biosynthesis; alpha-D-glucosamine 6-phosphate from D-fructose 6-phosphate: step 1/1.</text>
</comment>
<dbReference type="GO" id="GO:0004342">
    <property type="term" value="F:glucosamine-6-phosphate deaminase activity"/>
    <property type="evidence" value="ECO:0007669"/>
    <property type="project" value="UniProtKB-UniRule"/>
</dbReference>
<evidence type="ECO:0000256" key="7">
    <source>
        <dbReference type="ARBA" id="ARBA00049961"/>
    </source>
</evidence>
<dbReference type="GO" id="GO:0042802">
    <property type="term" value="F:identical protein binding"/>
    <property type="evidence" value="ECO:0007669"/>
    <property type="project" value="TreeGrafter"/>
</dbReference>
<dbReference type="RefSeq" id="XP_018497294.1">
    <property type="nucleotide sequence ID" value="XM_018641778.1"/>
</dbReference>
<dbReference type="InterPro" id="IPR006148">
    <property type="entry name" value="Glc/Gal-6P_isomerase"/>
</dbReference>
<dbReference type="PANTHER" id="PTHR11280">
    <property type="entry name" value="GLUCOSAMINE-6-PHOSPHATE ISOMERASE"/>
    <property type="match status" value="1"/>
</dbReference>
<dbReference type="InterPro" id="IPR004547">
    <property type="entry name" value="Glucosamine6P_isomerase"/>
</dbReference>
<keyword evidence="10" id="KW-1185">Reference proteome</keyword>
<evidence type="ECO:0000256" key="5">
    <source>
        <dbReference type="ARBA" id="ARBA00022801"/>
    </source>
</evidence>
<dbReference type="NCBIfam" id="TIGR00502">
    <property type="entry name" value="nagB"/>
    <property type="match status" value="1"/>
</dbReference>
<proteinExistence type="inferred from homology"/>
<protein>
    <recommendedName>
        <fullName evidence="8">Glucosamine-6-phosphate isomerase</fullName>
        <ecNumber evidence="8">3.5.99.6</ecNumber>
    </recommendedName>
    <alternativeName>
        <fullName evidence="8">Glucosamine-6-phosphate isomerase</fullName>
    </alternativeName>
</protein>
<dbReference type="GO" id="GO:0005975">
    <property type="term" value="P:carbohydrate metabolic process"/>
    <property type="evidence" value="ECO:0007669"/>
    <property type="project" value="InterPro"/>
</dbReference>
<evidence type="ECO:0000256" key="4">
    <source>
        <dbReference type="ARBA" id="ARBA00011643"/>
    </source>
</evidence>
<dbReference type="GO" id="GO:0016853">
    <property type="term" value="F:isomerase activity"/>
    <property type="evidence" value="ECO:0007669"/>
    <property type="project" value="UniProtKB-KW"/>
</dbReference>
<dbReference type="SUPFAM" id="SSF100950">
    <property type="entry name" value="NagB/RpiA/CoA transferase-like"/>
    <property type="match status" value="1"/>
</dbReference>
<feature type="domain" description="Glucosamine/galactosamine-6-phosphate isomerase" evidence="9">
    <location>
        <begin position="8"/>
        <end position="228"/>
    </location>
</feature>
<keyword evidence="6 8" id="KW-0119">Carbohydrate metabolism</keyword>
<comment type="function">
    <text evidence="7">Catalyzes the reversible conversion of alpha-D-glucosamine 6-phosphate (GlcN-6P) into beta-D-fructose 6-phosphate (Fru-6P) and ammonium ion, a regulatory reaction step in de novo uridine diphosphate-N-acetyl-alpha-D-glucosamine (UDP-GlcNAc) biosynthesis via hexosamine pathway.</text>
</comment>
<dbReference type="GO" id="GO:0005829">
    <property type="term" value="C:cytosol"/>
    <property type="evidence" value="ECO:0007669"/>
    <property type="project" value="UniProtKB-ARBA"/>
</dbReference>
<dbReference type="Proteomes" id="UP000694867">
    <property type="component" value="Unplaced"/>
</dbReference>
<dbReference type="Pfam" id="PF01182">
    <property type="entry name" value="Glucosamine_iso"/>
    <property type="match status" value="1"/>
</dbReference>
<evidence type="ECO:0000256" key="2">
    <source>
        <dbReference type="ARBA" id="ARBA00004775"/>
    </source>
</evidence>
<dbReference type="GO" id="GO:0019262">
    <property type="term" value="P:N-acetylneuraminate catabolic process"/>
    <property type="evidence" value="ECO:0007669"/>
    <property type="project" value="TreeGrafter"/>
</dbReference>
<dbReference type="Gene3D" id="3.40.50.1360">
    <property type="match status" value="1"/>
</dbReference>
<dbReference type="GO" id="GO:0006046">
    <property type="term" value="P:N-acetylglucosamine catabolic process"/>
    <property type="evidence" value="ECO:0007669"/>
    <property type="project" value="TreeGrafter"/>
</dbReference>
<gene>
    <name evidence="11" type="primary">LOC100905803</name>
</gene>
<evidence type="ECO:0000313" key="11">
    <source>
        <dbReference type="RefSeq" id="XP_018497294.1"/>
    </source>
</evidence>
<dbReference type="GeneID" id="100905803"/>
<keyword evidence="11" id="KW-0413">Isomerase</keyword>
<evidence type="ECO:0000313" key="10">
    <source>
        <dbReference type="Proteomes" id="UP000694867"/>
    </source>
</evidence>
<evidence type="ECO:0000256" key="8">
    <source>
        <dbReference type="RuleBase" id="RU361197"/>
    </source>
</evidence>